<evidence type="ECO:0000313" key="2">
    <source>
        <dbReference type="EMBL" id="CBH11767.1"/>
    </source>
</evidence>
<proteinExistence type="predicted"/>
<dbReference type="KEGG" id="tbg:TbgDal_VI2450"/>
<dbReference type="GeneID" id="23861889"/>
<dbReference type="RefSeq" id="XP_011774052.1">
    <property type="nucleotide sequence ID" value="XM_011775750.1"/>
</dbReference>
<gene>
    <name evidence="2" type="ORF">TbgDal_VI2450</name>
</gene>
<reference evidence="3" key="1">
    <citation type="journal article" date="2010" name="PLoS Negl. Trop. Dis.">
        <title>The genome sequence of Trypanosoma brucei gambiense, causative agent of chronic human african trypanosomiasis.</title>
        <authorList>
            <person name="Jackson A.P."/>
            <person name="Sanders M."/>
            <person name="Berry A."/>
            <person name="McQuillan J."/>
            <person name="Aslett M.A."/>
            <person name="Quail M.A."/>
            <person name="Chukualim B."/>
            <person name="Capewell P."/>
            <person name="MacLeod A."/>
            <person name="Melville S.E."/>
            <person name="Gibson W."/>
            <person name="Barry J.D."/>
            <person name="Berriman M."/>
            <person name="Hertz-Fowler C."/>
        </authorList>
    </citation>
    <scope>NUCLEOTIDE SEQUENCE [LARGE SCALE GENOMIC DNA]</scope>
    <source>
        <strain evidence="3">MHOM/CI/86/DAL972</strain>
    </source>
</reference>
<evidence type="ECO:0000256" key="1">
    <source>
        <dbReference type="SAM" id="Phobius"/>
    </source>
</evidence>
<dbReference type="AlphaFoldDB" id="C9ZQT7"/>
<organism evidence="2 3">
    <name type="scientific">Trypanosoma brucei gambiense (strain MHOM/CI/86/DAL972)</name>
    <dbReference type="NCBI Taxonomy" id="679716"/>
    <lineage>
        <taxon>Eukaryota</taxon>
        <taxon>Discoba</taxon>
        <taxon>Euglenozoa</taxon>
        <taxon>Kinetoplastea</taxon>
        <taxon>Metakinetoplastina</taxon>
        <taxon>Trypanosomatida</taxon>
        <taxon>Trypanosomatidae</taxon>
        <taxon>Trypanosoma</taxon>
    </lineage>
</organism>
<dbReference type="EMBL" id="FN554969">
    <property type="protein sequence ID" value="CBH11767.1"/>
    <property type="molecule type" value="Genomic_DNA"/>
</dbReference>
<name>C9ZQT7_TRYB9</name>
<dbReference type="Proteomes" id="UP000002316">
    <property type="component" value="Chromosome 6"/>
</dbReference>
<keyword evidence="1" id="KW-0472">Membrane</keyword>
<keyword evidence="1" id="KW-1133">Transmembrane helix</keyword>
<protein>
    <submittedName>
        <fullName evidence="2">Uncharacterized protein</fullName>
    </submittedName>
</protein>
<feature type="transmembrane region" description="Helical" evidence="1">
    <location>
        <begin position="63"/>
        <end position="82"/>
    </location>
</feature>
<accession>C9ZQT7</accession>
<keyword evidence="1" id="KW-0812">Transmembrane</keyword>
<sequence length="101" mass="11921">MLSHKLIFVIHTTSGKNQTYKFLSSTFPPLFTIWVSPSHHSYLIIKRLQELVLNAALDGLRRVLLSTLSHMFLPFLLLLLSLPHRRRVLCQFFFFLVIRVW</sequence>
<evidence type="ECO:0000313" key="3">
    <source>
        <dbReference type="Proteomes" id="UP000002316"/>
    </source>
</evidence>